<evidence type="ECO:0000313" key="1">
    <source>
        <dbReference type="EMBL" id="BAL83331.1"/>
    </source>
</evidence>
<proteinExistence type="predicted"/>
<gene>
    <name evidence="1" type="ordered locus">SELR_16230</name>
</gene>
<sequence length="43" mass="4915">MFLSQEKRFVPIAKNVAGANGGVLFLWERLSERSEDRPEVSSY</sequence>
<evidence type="ECO:0000313" key="2">
    <source>
        <dbReference type="Proteomes" id="UP000007887"/>
    </source>
</evidence>
<accession>I0GRE4</accession>
<dbReference type="KEGG" id="sri:SELR_16230"/>
<reference evidence="1 2" key="1">
    <citation type="submission" date="2011-10" db="EMBL/GenBank/DDBJ databases">
        <title>Whole genome sequence of Selenomonas ruminantium subsp. lactilytica TAM6421.</title>
        <authorList>
            <person name="Oguchi A."/>
            <person name="Ankai A."/>
            <person name="Kaneko J."/>
            <person name="Yamada-Narita S."/>
            <person name="Fukui S."/>
            <person name="Takahashi M."/>
            <person name="Onodera T."/>
            <person name="Kojima S."/>
            <person name="Fushimi T."/>
            <person name="Abe N."/>
            <person name="Kamio Y."/>
            <person name="Yamazaki S."/>
            <person name="Fujita N."/>
        </authorList>
    </citation>
    <scope>NUCLEOTIDE SEQUENCE [LARGE SCALE GENOMIC DNA]</scope>
    <source>
        <strain evidence="2">NBRC 103574 / TAM6421</strain>
    </source>
</reference>
<name>I0GRE4_SELRL</name>
<dbReference type="PATRIC" id="fig|927704.6.peg.1680"/>
<organism evidence="1 2">
    <name type="scientific">Selenomonas ruminantium subsp. lactilytica (strain NBRC 103574 / TAM6421)</name>
    <dbReference type="NCBI Taxonomy" id="927704"/>
    <lineage>
        <taxon>Bacteria</taxon>
        <taxon>Bacillati</taxon>
        <taxon>Bacillota</taxon>
        <taxon>Negativicutes</taxon>
        <taxon>Selenomonadales</taxon>
        <taxon>Selenomonadaceae</taxon>
        <taxon>Selenomonas</taxon>
    </lineage>
</organism>
<dbReference type="AlphaFoldDB" id="I0GRE4"/>
<dbReference type="EMBL" id="AP012292">
    <property type="protein sequence ID" value="BAL83331.1"/>
    <property type="molecule type" value="Genomic_DNA"/>
</dbReference>
<dbReference type="Proteomes" id="UP000007887">
    <property type="component" value="Chromosome"/>
</dbReference>
<protein>
    <submittedName>
        <fullName evidence="1">Uncharacterized protein</fullName>
    </submittedName>
</protein>
<dbReference type="HOGENOM" id="CLU_218433_0_0_9"/>